<feature type="region of interest" description="Disordered" evidence="7">
    <location>
        <begin position="109"/>
        <end position="134"/>
    </location>
</feature>
<proteinExistence type="inferred from homology"/>
<keyword evidence="2" id="KW-0805">Transcription regulation</keyword>
<dbReference type="SUPFAM" id="SSF54171">
    <property type="entry name" value="DNA-binding domain"/>
    <property type="match status" value="1"/>
</dbReference>
<dbReference type="OrthoDB" id="773121at2759"/>
<evidence type="ECO:0000313" key="10">
    <source>
        <dbReference type="Proteomes" id="UP000626092"/>
    </source>
</evidence>
<dbReference type="Pfam" id="PF00847">
    <property type="entry name" value="AP2"/>
    <property type="match status" value="1"/>
</dbReference>
<dbReference type="GO" id="GO:0003677">
    <property type="term" value="F:DNA binding"/>
    <property type="evidence" value="ECO:0007669"/>
    <property type="project" value="UniProtKB-KW"/>
</dbReference>
<dbReference type="InterPro" id="IPR050913">
    <property type="entry name" value="AP2/ERF_ERF"/>
</dbReference>
<dbReference type="Proteomes" id="UP000626092">
    <property type="component" value="Unassembled WGS sequence"/>
</dbReference>
<dbReference type="SMART" id="SM00380">
    <property type="entry name" value="AP2"/>
    <property type="match status" value="1"/>
</dbReference>
<dbReference type="Gene3D" id="3.30.730.10">
    <property type="entry name" value="AP2/ERF domain"/>
    <property type="match status" value="1"/>
</dbReference>
<keyword evidence="10" id="KW-1185">Reference proteome</keyword>
<keyword evidence="3" id="KW-0238">DNA-binding</keyword>
<name>A0A834G0X2_RHOSS</name>
<evidence type="ECO:0000259" key="8">
    <source>
        <dbReference type="PROSITE" id="PS51032"/>
    </source>
</evidence>
<evidence type="ECO:0000256" key="5">
    <source>
        <dbReference type="ARBA" id="ARBA00023242"/>
    </source>
</evidence>
<dbReference type="CDD" id="cd00018">
    <property type="entry name" value="AP2"/>
    <property type="match status" value="1"/>
</dbReference>
<feature type="compositionally biased region" description="Polar residues" evidence="7">
    <location>
        <begin position="109"/>
        <end position="122"/>
    </location>
</feature>
<comment type="subcellular location">
    <subcellularLocation>
        <location evidence="1">Nucleus</location>
    </subcellularLocation>
</comment>
<dbReference type="FunFam" id="3.30.730.10:FF:000005">
    <property type="entry name" value="ethylene-responsive transcription factor RAP2-11"/>
    <property type="match status" value="1"/>
</dbReference>
<dbReference type="PANTHER" id="PTHR31194">
    <property type="entry name" value="SHN SHINE , DNA BINDING / TRANSCRIPTION FACTOR"/>
    <property type="match status" value="1"/>
</dbReference>
<dbReference type="PANTHER" id="PTHR31194:SF90">
    <property type="entry name" value="ETHYLENE-RESPONSIVE TRANSCRIPTION FACTOR RAP2-11"/>
    <property type="match status" value="1"/>
</dbReference>
<sequence>MELQFQKHQEELFPATKQSRVRRKTASNKSMFVGVRQRPSGKWVAEIKNTSKKIRMWLGTFDTAEEAARAYDEAAFLLRGSNTRTNFVGPSPANSPLSSKIQNLLNQKRASRQNHTFPSKTTPKIPIGKTNTKTTSHISATSHISNNRPTFNIDGYQPDVRQCHIGGIEVDFSQLDHPFRFATELCKFEVPKRIGLAPQINTFENVSEPWIPEFEHMKVERQVSASLYAMNGVNEYWENIHNSGDPFWDLPMFCQTFCPS</sequence>
<protein>
    <recommendedName>
        <fullName evidence="8">AP2/ERF domain-containing protein</fullName>
    </recommendedName>
</protein>
<dbReference type="InterPro" id="IPR001471">
    <property type="entry name" value="AP2/ERF_dom"/>
</dbReference>
<evidence type="ECO:0000256" key="2">
    <source>
        <dbReference type="ARBA" id="ARBA00023015"/>
    </source>
</evidence>
<evidence type="ECO:0000256" key="6">
    <source>
        <dbReference type="ARBA" id="ARBA00024343"/>
    </source>
</evidence>
<dbReference type="PRINTS" id="PR00367">
    <property type="entry name" value="ETHRSPELEMNT"/>
</dbReference>
<dbReference type="PROSITE" id="PS51032">
    <property type="entry name" value="AP2_ERF"/>
    <property type="match status" value="1"/>
</dbReference>
<dbReference type="AlphaFoldDB" id="A0A834G0X2"/>
<organism evidence="9 10">
    <name type="scientific">Rhododendron simsii</name>
    <name type="common">Sims's rhododendron</name>
    <dbReference type="NCBI Taxonomy" id="118357"/>
    <lineage>
        <taxon>Eukaryota</taxon>
        <taxon>Viridiplantae</taxon>
        <taxon>Streptophyta</taxon>
        <taxon>Embryophyta</taxon>
        <taxon>Tracheophyta</taxon>
        <taxon>Spermatophyta</taxon>
        <taxon>Magnoliopsida</taxon>
        <taxon>eudicotyledons</taxon>
        <taxon>Gunneridae</taxon>
        <taxon>Pentapetalae</taxon>
        <taxon>asterids</taxon>
        <taxon>Ericales</taxon>
        <taxon>Ericaceae</taxon>
        <taxon>Ericoideae</taxon>
        <taxon>Rhodoreae</taxon>
        <taxon>Rhododendron</taxon>
    </lineage>
</organism>
<dbReference type="InterPro" id="IPR036955">
    <property type="entry name" value="AP2/ERF_dom_sf"/>
</dbReference>
<comment type="similarity">
    <text evidence="6">Belongs to the AP2/ERF transcription factor family. ERF subfamily.</text>
</comment>
<dbReference type="GO" id="GO:0003700">
    <property type="term" value="F:DNA-binding transcription factor activity"/>
    <property type="evidence" value="ECO:0007669"/>
    <property type="project" value="InterPro"/>
</dbReference>
<dbReference type="GO" id="GO:0005634">
    <property type="term" value="C:nucleus"/>
    <property type="evidence" value="ECO:0007669"/>
    <property type="project" value="UniProtKB-SubCell"/>
</dbReference>
<evidence type="ECO:0000256" key="3">
    <source>
        <dbReference type="ARBA" id="ARBA00023125"/>
    </source>
</evidence>
<dbReference type="InterPro" id="IPR016177">
    <property type="entry name" value="DNA-bd_dom_sf"/>
</dbReference>
<evidence type="ECO:0000256" key="4">
    <source>
        <dbReference type="ARBA" id="ARBA00023163"/>
    </source>
</evidence>
<dbReference type="EMBL" id="WJXA01000013">
    <property type="protein sequence ID" value="KAF7121394.1"/>
    <property type="molecule type" value="Genomic_DNA"/>
</dbReference>
<evidence type="ECO:0000313" key="9">
    <source>
        <dbReference type="EMBL" id="KAF7121394.1"/>
    </source>
</evidence>
<keyword evidence="5" id="KW-0539">Nucleus</keyword>
<keyword evidence="4" id="KW-0804">Transcription</keyword>
<reference evidence="9" key="1">
    <citation type="submission" date="2019-11" db="EMBL/GenBank/DDBJ databases">
        <authorList>
            <person name="Liu Y."/>
            <person name="Hou J."/>
            <person name="Li T.-Q."/>
            <person name="Guan C.-H."/>
            <person name="Wu X."/>
            <person name="Wu H.-Z."/>
            <person name="Ling F."/>
            <person name="Zhang R."/>
            <person name="Shi X.-G."/>
            <person name="Ren J.-P."/>
            <person name="Chen E.-F."/>
            <person name="Sun J.-M."/>
        </authorList>
    </citation>
    <scope>NUCLEOTIDE SEQUENCE</scope>
    <source>
        <strain evidence="9">Adult_tree_wgs_1</strain>
        <tissue evidence="9">Leaves</tissue>
    </source>
</reference>
<evidence type="ECO:0000256" key="1">
    <source>
        <dbReference type="ARBA" id="ARBA00004123"/>
    </source>
</evidence>
<comment type="caution">
    <text evidence="9">The sequence shown here is derived from an EMBL/GenBank/DDBJ whole genome shotgun (WGS) entry which is preliminary data.</text>
</comment>
<gene>
    <name evidence="9" type="ORF">RHSIM_Rhsim13G0232200</name>
</gene>
<feature type="domain" description="AP2/ERF" evidence="8">
    <location>
        <begin position="31"/>
        <end position="88"/>
    </location>
</feature>
<evidence type="ECO:0000256" key="7">
    <source>
        <dbReference type="SAM" id="MobiDB-lite"/>
    </source>
</evidence>
<accession>A0A834G0X2</accession>